<dbReference type="EMBL" id="JAMKFB020000025">
    <property type="protein sequence ID" value="KAL0155562.1"/>
    <property type="molecule type" value="Genomic_DNA"/>
</dbReference>
<keyword evidence="6" id="KW-1133">Transmembrane helix</keyword>
<dbReference type="CDD" id="cd00096">
    <property type="entry name" value="Ig"/>
    <property type="match status" value="1"/>
</dbReference>
<evidence type="ECO:0000256" key="7">
    <source>
        <dbReference type="ARBA" id="ARBA00023136"/>
    </source>
</evidence>
<reference evidence="11 12" key="1">
    <citation type="submission" date="2024-05" db="EMBL/GenBank/DDBJ databases">
        <title>Genome sequencing and assembly of Indian major carp, Cirrhinus mrigala (Hamilton, 1822).</title>
        <authorList>
            <person name="Mohindra V."/>
            <person name="Chowdhury L.M."/>
            <person name="Lal K."/>
            <person name="Jena J.K."/>
        </authorList>
    </citation>
    <scope>NUCLEOTIDE SEQUENCE [LARGE SCALE GENOMIC DNA]</scope>
    <source>
        <strain evidence="11">CM1030</strain>
        <tissue evidence="11">Blood</tissue>
    </source>
</reference>
<sequence length="98" mass="10260">LGPRPLMKPHIIAGPQNISAGLHRSVVLECLAEGNPHPLVSWSRADSKPIDVSGARVLGNGNLIISAVKAQHSGTYLCRATTPGTRNYTIAAGNLTVL</sequence>
<dbReference type="Proteomes" id="UP001529510">
    <property type="component" value="Unassembled WGS sequence"/>
</dbReference>
<evidence type="ECO:0000256" key="6">
    <source>
        <dbReference type="ARBA" id="ARBA00022989"/>
    </source>
</evidence>
<dbReference type="Gene3D" id="2.60.40.10">
    <property type="entry name" value="Immunoglobulins"/>
    <property type="match status" value="1"/>
</dbReference>
<dbReference type="SUPFAM" id="SSF48726">
    <property type="entry name" value="Immunoglobulin"/>
    <property type="match status" value="1"/>
</dbReference>
<evidence type="ECO:0000256" key="3">
    <source>
        <dbReference type="ARBA" id="ARBA00022692"/>
    </source>
</evidence>
<evidence type="ECO:0000313" key="11">
    <source>
        <dbReference type="EMBL" id="KAL0155562.1"/>
    </source>
</evidence>
<dbReference type="PANTHER" id="PTHR44170:SF47">
    <property type="entry name" value="PROTOGENIN"/>
    <property type="match status" value="1"/>
</dbReference>
<name>A0ABD0N350_CIRMR</name>
<keyword evidence="12" id="KW-1185">Reference proteome</keyword>
<comment type="caution">
    <text evidence="11">The sequence shown here is derived from an EMBL/GenBank/DDBJ whole genome shotgun (WGS) entry which is preliminary data.</text>
</comment>
<evidence type="ECO:0000256" key="5">
    <source>
        <dbReference type="ARBA" id="ARBA00022737"/>
    </source>
</evidence>
<evidence type="ECO:0000256" key="2">
    <source>
        <dbReference type="ARBA" id="ARBA00004167"/>
    </source>
</evidence>
<comment type="subcellular location">
    <subcellularLocation>
        <location evidence="2">Membrane</location>
        <topology evidence="2">Single-pass membrane protein</topology>
    </subcellularLocation>
</comment>
<dbReference type="PROSITE" id="PS50835">
    <property type="entry name" value="IG_LIKE"/>
    <property type="match status" value="1"/>
</dbReference>
<dbReference type="GO" id="GO:0016020">
    <property type="term" value="C:membrane"/>
    <property type="evidence" value="ECO:0007669"/>
    <property type="project" value="UniProtKB-SubCell"/>
</dbReference>
<dbReference type="SMART" id="SM00409">
    <property type="entry name" value="IG"/>
    <property type="match status" value="1"/>
</dbReference>
<dbReference type="InterPro" id="IPR036179">
    <property type="entry name" value="Ig-like_dom_sf"/>
</dbReference>
<evidence type="ECO:0000256" key="9">
    <source>
        <dbReference type="ARBA" id="ARBA00023180"/>
    </source>
</evidence>
<keyword evidence="4" id="KW-0732">Signal</keyword>
<dbReference type="AlphaFoldDB" id="A0ABD0N350"/>
<comment type="function">
    <text evidence="1">May play a role in anteroposterior axis elongation.</text>
</comment>
<feature type="non-terminal residue" evidence="11">
    <location>
        <position position="98"/>
    </location>
</feature>
<keyword evidence="5" id="KW-0677">Repeat</keyword>
<evidence type="ECO:0000256" key="4">
    <source>
        <dbReference type="ARBA" id="ARBA00022729"/>
    </source>
</evidence>
<gene>
    <name evidence="11" type="ORF">M9458_049825</name>
</gene>
<feature type="domain" description="Ig-like" evidence="10">
    <location>
        <begin position="9"/>
        <end position="96"/>
    </location>
</feature>
<dbReference type="Pfam" id="PF13927">
    <property type="entry name" value="Ig_3"/>
    <property type="match status" value="1"/>
</dbReference>
<evidence type="ECO:0000256" key="8">
    <source>
        <dbReference type="ARBA" id="ARBA00023157"/>
    </source>
</evidence>
<keyword evidence="8" id="KW-1015">Disulfide bond</keyword>
<proteinExistence type="predicted"/>
<evidence type="ECO:0000259" key="10">
    <source>
        <dbReference type="PROSITE" id="PS50835"/>
    </source>
</evidence>
<dbReference type="SMART" id="SM00408">
    <property type="entry name" value="IGc2"/>
    <property type="match status" value="1"/>
</dbReference>
<evidence type="ECO:0000313" key="12">
    <source>
        <dbReference type="Proteomes" id="UP001529510"/>
    </source>
</evidence>
<accession>A0ABD0N350</accession>
<dbReference type="InterPro" id="IPR013783">
    <property type="entry name" value="Ig-like_fold"/>
</dbReference>
<dbReference type="PANTHER" id="PTHR44170">
    <property type="entry name" value="PROTEIN SIDEKICK"/>
    <property type="match status" value="1"/>
</dbReference>
<evidence type="ECO:0000256" key="1">
    <source>
        <dbReference type="ARBA" id="ARBA00002140"/>
    </source>
</evidence>
<organism evidence="11 12">
    <name type="scientific">Cirrhinus mrigala</name>
    <name type="common">Mrigala</name>
    <dbReference type="NCBI Taxonomy" id="683832"/>
    <lineage>
        <taxon>Eukaryota</taxon>
        <taxon>Metazoa</taxon>
        <taxon>Chordata</taxon>
        <taxon>Craniata</taxon>
        <taxon>Vertebrata</taxon>
        <taxon>Euteleostomi</taxon>
        <taxon>Actinopterygii</taxon>
        <taxon>Neopterygii</taxon>
        <taxon>Teleostei</taxon>
        <taxon>Ostariophysi</taxon>
        <taxon>Cypriniformes</taxon>
        <taxon>Cyprinidae</taxon>
        <taxon>Labeoninae</taxon>
        <taxon>Labeonini</taxon>
        <taxon>Cirrhinus</taxon>
    </lineage>
</organism>
<dbReference type="InterPro" id="IPR003599">
    <property type="entry name" value="Ig_sub"/>
</dbReference>
<feature type="non-terminal residue" evidence="11">
    <location>
        <position position="1"/>
    </location>
</feature>
<dbReference type="InterPro" id="IPR003598">
    <property type="entry name" value="Ig_sub2"/>
</dbReference>
<keyword evidence="9" id="KW-0325">Glycoprotein</keyword>
<keyword evidence="7" id="KW-0472">Membrane</keyword>
<keyword evidence="3" id="KW-0812">Transmembrane</keyword>
<dbReference type="InterPro" id="IPR007110">
    <property type="entry name" value="Ig-like_dom"/>
</dbReference>
<protein>
    <recommendedName>
        <fullName evidence="10">Ig-like domain-containing protein</fullName>
    </recommendedName>
</protein>